<dbReference type="PANTHER" id="PTHR43080">
    <property type="entry name" value="CBS DOMAIN-CONTAINING PROTEIN CBSX3, MITOCHONDRIAL"/>
    <property type="match status" value="1"/>
</dbReference>
<reference evidence="4 5" key="1">
    <citation type="submission" date="2012-01" db="EMBL/GenBank/DDBJ databases">
        <title>Improved High-Quality Draft sequence of Metallosphaera yellowstonensis MK1.</title>
        <authorList>
            <consortium name="US DOE Joint Genome Institute"/>
            <person name="Lucas S."/>
            <person name="Han J."/>
            <person name="Cheng J.-F."/>
            <person name="Goodwin L."/>
            <person name="Pitluck S."/>
            <person name="Peters L."/>
            <person name="Teshima H."/>
            <person name="Detter J.C."/>
            <person name="Han C."/>
            <person name="Tapia R."/>
            <person name="Land M."/>
            <person name="Hauser L."/>
            <person name="Kyrpides N."/>
            <person name="Kozubal M."/>
            <person name="Macur R.E."/>
            <person name="Jay Z."/>
            <person name="Inskeep W."/>
            <person name="Woyke T."/>
        </authorList>
    </citation>
    <scope>NUCLEOTIDE SEQUENCE [LARGE SCALE GENOMIC DNA]</scope>
    <source>
        <strain evidence="4 5">MK1</strain>
    </source>
</reference>
<dbReference type="SMART" id="SM00116">
    <property type="entry name" value="CBS"/>
    <property type="match status" value="2"/>
</dbReference>
<feature type="domain" description="CBS" evidence="3">
    <location>
        <begin position="8"/>
        <end position="66"/>
    </location>
</feature>
<dbReference type="InterPro" id="IPR051257">
    <property type="entry name" value="Diverse_CBS-Domain"/>
</dbReference>
<dbReference type="STRING" id="671065.MetMK1DRAFT_00012970"/>
<dbReference type="HOGENOM" id="CLU_040681_12_1_2"/>
<dbReference type="InterPro" id="IPR000644">
    <property type="entry name" value="CBS_dom"/>
</dbReference>
<dbReference type="SUPFAM" id="SSF54631">
    <property type="entry name" value="CBS-domain pair"/>
    <property type="match status" value="1"/>
</dbReference>
<proteinExistence type="predicted"/>
<keyword evidence="5" id="KW-1185">Reference proteome</keyword>
<evidence type="ECO:0000313" key="4">
    <source>
        <dbReference type="EMBL" id="EHP70794.1"/>
    </source>
</evidence>
<evidence type="ECO:0000259" key="3">
    <source>
        <dbReference type="PROSITE" id="PS51371"/>
    </source>
</evidence>
<evidence type="ECO:0000256" key="1">
    <source>
        <dbReference type="ARBA" id="ARBA00023122"/>
    </source>
</evidence>
<dbReference type="RefSeq" id="WP_009071625.1">
    <property type="nucleotide sequence ID" value="NZ_JH597761.1"/>
</dbReference>
<dbReference type="AlphaFoldDB" id="H2C3H3"/>
<gene>
    <name evidence="4" type="ORF">MetMK1DRAFT_00012970</name>
</gene>
<dbReference type="PROSITE" id="PS51371">
    <property type="entry name" value="CBS"/>
    <property type="match status" value="2"/>
</dbReference>
<name>H2C3H3_9CREN</name>
<dbReference type="Proteomes" id="UP000003980">
    <property type="component" value="Unassembled WGS sequence"/>
</dbReference>
<accession>H2C3H3</accession>
<evidence type="ECO:0000313" key="5">
    <source>
        <dbReference type="Proteomes" id="UP000003980"/>
    </source>
</evidence>
<keyword evidence="1 2" id="KW-0129">CBS domain</keyword>
<organism evidence="4 5">
    <name type="scientific">Metallosphaera yellowstonensis MK1</name>
    <dbReference type="NCBI Taxonomy" id="671065"/>
    <lineage>
        <taxon>Archaea</taxon>
        <taxon>Thermoproteota</taxon>
        <taxon>Thermoprotei</taxon>
        <taxon>Sulfolobales</taxon>
        <taxon>Sulfolobaceae</taxon>
        <taxon>Metallosphaera</taxon>
    </lineage>
</organism>
<dbReference type="PANTHER" id="PTHR43080:SF2">
    <property type="entry name" value="CBS DOMAIN-CONTAINING PROTEIN"/>
    <property type="match status" value="1"/>
</dbReference>
<dbReference type="Pfam" id="PF00571">
    <property type="entry name" value="CBS"/>
    <property type="match status" value="2"/>
</dbReference>
<dbReference type="Gene3D" id="3.10.580.10">
    <property type="entry name" value="CBS-domain"/>
    <property type="match status" value="1"/>
</dbReference>
<dbReference type="eggNOG" id="arCOG00606">
    <property type="taxonomic scope" value="Archaea"/>
</dbReference>
<dbReference type="CDD" id="cd09836">
    <property type="entry name" value="CBS_pair_arch"/>
    <property type="match status" value="1"/>
</dbReference>
<protein>
    <submittedName>
        <fullName evidence="4">Putative signal-transduction protein containing cAMP-binding and CBS domains</fullName>
    </submittedName>
</protein>
<sequence>MTVKVSQVSSRLVKVIRDEDPVFLAAAEMRNHNMGSMLVVDNKGKVVGIITERDVVRAAAEKRVDSRVSEYMTEEVKGVTEDTTVEEALAVMLENGFRHLPVVGKDGKVTGIISIRDLAKALTDSHFLQYGKEWVDVKGSGMICPVCGLEIDEYGYCNCGTGSS</sequence>
<dbReference type="InterPro" id="IPR046342">
    <property type="entry name" value="CBS_dom_sf"/>
</dbReference>
<dbReference type="EMBL" id="JH597761">
    <property type="protein sequence ID" value="EHP70794.1"/>
    <property type="molecule type" value="Genomic_DNA"/>
</dbReference>
<evidence type="ECO:0000256" key="2">
    <source>
        <dbReference type="PROSITE-ProRule" id="PRU00703"/>
    </source>
</evidence>
<feature type="domain" description="CBS" evidence="3">
    <location>
        <begin position="72"/>
        <end position="128"/>
    </location>
</feature>
<dbReference type="OrthoDB" id="8919at2157"/>